<dbReference type="Proteomes" id="UP000828390">
    <property type="component" value="Unassembled WGS sequence"/>
</dbReference>
<protein>
    <submittedName>
        <fullName evidence="1">Uncharacterized protein</fullName>
    </submittedName>
</protein>
<comment type="caution">
    <text evidence="1">The sequence shown here is derived from an EMBL/GenBank/DDBJ whole genome shotgun (WGS) entry which is preliminary data.</text>
</comment>
<evidence type="ECO:0000313" key="1">
    <source>
        <dbReference type="EMBL" id="KAH3822033.1"/>
    </source>
</evidence>
<reference evidence="1" key="1">
    <citation type="journal article" date="2019" name="bioRxiv">
        <title>The Genome of the Zebra Mussel, Dreissena polymorpha: A Resource for Invasive Species Research.</title>
        <authorList>
            <person name="McCartney M.A."/>
            <person name="Auch B."/>
            <person name="Kono T."/>
            <person name="Mallez S."/>
            <person name="Zhang Y."/>
            <person name="Obille A."/>
            <person name="Becker A."/>
            <person name="Abrahante J.E."/>
            <person name="Garbe J."/>
            <person name="Badalamenti J.P."/>
            <person name="Herman A."/>
            <person name="Mangelson H."/>
            <person name="Liachko I."/>
            <person name="Sullivan S."/>
            <person name="Sone E.D."/>
            <person name="Koren S."/>
            <person name="Silverstein K.A.T."/>
            <person name="Beckman K.B."/>
            <person name="Gohl D.M."/>
        </authorList>
    </citation>
    <scope>NUCLEOTIDE SEQUENCE</scope>
    <source>
        <strain evidence="1">Duluth1</strain>
        <tissue evidence="1">Whole animal</tissue>
    </source>
</reference>
<proteinExistence type="predicted"/>
<name>A0A9D4JVJ4_DREPO</name>
<accession>A0A9D4JVJ4</accession>
<dbReference type="EMBL" id="JAIWYP010000005">
    <property type="protein sequence ID" value="KAH3822033.1"/>
    <property type="molecule type" value="Genomic_DNA"/>
</dbReference>
<reference evidence="1" key="2">
    <citation type="submission" date="2020-11" db="EMBL/GenBank/DDBJ databases">
        <authorList>
            <person name="McCartney M.A."/>
            <person name="Auch B."/>
            <person name="Kono T."/>
            <person name="Mallez S."/>
            <person name="Becker A."/>
            <person name="Gohl D.M."/>
            <person name="Silverstein K.A.T."/>
            <person name="Koren S."/>
            <person name="Bechman K.B."/>
            <person name="Herman A."/>
            <person name="Abrahante J.E."/>
            <person name="Garbe J."/>
        </authorList>
    </citation>
    <scope>NUCLEOTIDE SEQUENCE</scope>
    <source>
        <strain evidence="1">Duluth1</strain>
        <tissue evidence="1">Whole animal</tissue>
    </source>
</reference>
<keyword evidence="2" id="KW-1185">Reference proteome</keyword>
<gene>
    <name evidence="1" type="ORF">DPMN_123802</name>
</gene>
<sequence length="73" mass="8380">MLVDYSDLTQTLNAQNSMLLSTGSSACANHEVNFIIEFHVRDFSVTDRYRVVKGSLHYLFMEKVREDGKSRHA</sequence>
<dbReference type="AlphaFoldDB" id="A0A9D4JVJ4"/>
<organism evidence="1 2">
    <name type="scientific">Dreissena polymorpha</name>
    <name type="common">Zebra mussel</name>
    <name type="synonym">Mytilus polymorpha</name>
    <dbReference type="NCBI Taxonomy" id="45954"/>
    <lineage>
        <taxon>Eukaryota</taxon>
        <taxon>Metazoa</taxon>
        <taxon>Spiralia</taxon>
        <taxon>Lophotrochozoa</taxon>
        <taxon>Mollusca</taxon>
        <taxon>Bivalvia</taxon>
        <taxon>Autobranchia</taxon>
        <taxon>Heteroconchia</taxon>
        <taxon>Euheterodonta</taxon>
        <taxon>Imparidentia</taxon>
        <taxon>Neoheterodontei</taxon>
        <taxon>Myida</taxon>
        <taxon>Dreissenoidea</taxon>
        <taxon>Dreissenidae</taxon>
        <taxon>Dreissena</taxon>
    </lineage>
</organism>
<evidence type="ECO:0000313" key="2">
    <source>
        <dbReference type="Proteomes" id="UP000828390"/>
    </source>
</evidence>